<sequence length="630" mass="73040">MSFMLLILRYRVLCEDGLQGAFNVMERRQQDLMGYPKFEKFYSESGVSRYSVPENNLVFLGQTDVRGPSPGNRERSQLEYLEDIDFNNRQSAFRERKLQENRIREQQELAEILLNHGKDSSEYADLLKELYQKYGQYEQPQPSDYYGDLYEKNELRKKNRHFSNNAGFNLVGMRKRNTPSYQPVGESGDPSMYLLNVPGMRSSQMYPNLMAKRFPVAKRSSNYYPIPFTDEMPRQFKRSSHLNKNEKLMQTDPKVEEDLSSIFSHNSNRKVDNKHGEEDKVVSKPKRTEHATETSKSSETTVKMATTQKPNLKLNISEHSNTGEKEKPIQIKKKSIDWSDYFGLDKRKKPDNNNLDNEWLMERYHKAVALNSKRNPENIDDDNNKSNKTKSSTTTDEKINDMDSKLKNIEYAIVDRALKASTASDETEFDTKEEQEMKDRIISQLATAYRLEKMRRALNEYRESIKKERLALKAGKSNDNRKAEEKRLSVPRKSAGDLEVVSADNNIKCVNTDENCVEQNYKTPEDLLDNINFGYCPKVQRACAEIASILGQYEKMLENACVLHQMCLLCGDNTWFPPTRQCNVLFLNKADYLCNDDIECKEVARHSTRYLLELNSSLRSEPLDSCDLAC</sequence>
<protein>
    <submittedName>
        <fullName evidence="1">Uncharacterized protein</fullName>
    </submittedName>
</protein>
<reference evidence="1" key="1">
    <citation type="submission" date="2022-04" db="EMBL/GenBank/DDBJ databases">
        <title>Chromosome-scale genome assembly of Holotrichia oblita Faldermann.</title>
        <authorList>
            <person name="Rongchong L."/>
        </authorList>
    </citation>
    <scope>NUCLEOTIDE SEQUENCE</scope>
    <source>
        <strain evidence="1">81SQS9</strain>
    </source>
</reference>
<accession>A0ACB9SUD6</accession>
<dbReference type="Proteomes" id="UP001056778">
    <property type="component" value="Chromosome 7"/>
</dbReference>
<evidence type="ECO:0000313" key="2">
    <source>
        <dbReference type="Proteomes" id="UP001056778"/>
    </source>
</evidence>
<evidence type="ECO:0000313" key="1">
    <source>
        <dbReference type="EMBL" id="KAI4458568.1"/>
    </source>
</evidence>
<comment type="caution">
    <text evidence="1">The sequence shown here is derived from an EMBL/GenBank/DDBJ whole genome shotgun (WGS) entry which is preliminary data.</text>
</comment>
<keyword evidence="2" id="KW-1185">Reference proteome</keyword>
<dbReference type="EMBL" id="CM043021">
    <property type="protein sequence ID" value="KAI4458568.1"/>
    <property type="molecule type" value="Genomic_DNA"/>
</dbReference>
<gene>
    <name evidence="1" type="ORF">MML48_7g00014099</name>
</gene>
<proteinExistence type="predicted"/>
<name>A0ACB9SUD6_HOLOL</name>
<organism evidence="1 2">
    <name type="scientific">Holotrichia oblita</name>
    <name type="common">Chafer beetle</name>
    <dbReference type="NCBI Taxonomy" id="644536"/>
    <lineage>
        <taxon>Eukaryota</taxon>
        <taxon>Metazoa</taxon>
        <taxon>Ecdysozoa</taxon>
        <taxon>Arthropoda</taxon>
        <taxon>Hexapoda</taxon>
        <taxon>Insecta</taxon>
        <taxon>Pterygota</taxon>
        <taxon>Neoptera</taxon>
        <taxon>Endopterygota</taxon>
        <taxon>Coleoptera</taxon>
        <taxon>Polyphaga</taxon>
        <taxon>Scarabaeiformia</taxon>
        <taxon>Scarabaeidae</taxon>
        <taxon>Melolonthinae</taxon>
        <taxon>Holotrichia</taxon>
    </lineage>
</organism>